<dbReference type="Gene3D" id="2.30.30.100">
    <property type="match status" value="1"/>
</dbReference>
<keyword evidence="5" id="KW-0811">Translocation</keyword>
<evidence type="ECO:0000313" key="11">
    <source>
        <dbReference type="Proteomes" id="UP001165289"/>
    </source>
</evidence>
<dbReference type="SUPFAM" id="SSF50182">
    <property type="entry name" value="Sm-like ribonucleoproteins"/>
    <property type="match status" value="1"/>
</dbReference>
<dbReference type="InterPro" id="IPR001163">
    <property type="entry name" value="Sm_dom_euk/arc"/>
</dbReference>
<dbReference type="GO" id="GO:0003676">
    <property type="term" value="F:nucleic acid binding"/>
    <property type="evidence" value="ECO:0007669"/>
    <property type="project" value="InterPro"/>
</dbReference>
<comment type="caution">
    <text evidence="10">The sequence shown here is derived from an EMBL/GenBank/DDBJ whole genome shotgun (WGS) entry which is preliminary data.</text>
</comment>
<dbReference type="PANTHER" id="PTHR13257:SF0">
    <property type="entry name" value="NUCLEAR PORE COMPLEX PROTEIN NUP88"/>
    <property type="match status" value="1"/>
</dbReference>
<dbReference type="InterPro" id="IPR037700">
    <property type="entry name" value="NUP88/NUP82"/>
</dbReference>
<keyword evidence="7" id="KW-0539">Nucleus</keyword>
<evidence type="ECO:0000256" key="5">
    <source>
        <dbReference type="ARBA" id="ARBA00023010"/>
    </source>
</evidence>
<protein>
    <submittedName>
        <fullName evidence="10">Nuclear pore complex protein Nup88</fullName>
    </submittedName>
</protein>
<dbReference type="AlphaFoldDB" id="A0AAV7JRY4"/>
<dbReference type="SUPFAM" id="SSF50978">
    <property type="entry name" value="WD40 repeat-like"/>
    <property type="match status" value="1"/>
</dbReference>
<name>A0AAV7JRY4_9METZ</name>
<keyword evidence="8" id="KW-0175">Coiled coil</keyword>
<keyword evidence="3" id="KW-0509">mRNA transport</keyword>
<organism evidence="10 11">
    <name type="scientific">Oopsacas minuta</name>
    <dbReference type="NCBI Taxonomy" id="111878"/>
    <lineage>
        <taxon>Eukaryota</taxon>
        <taxon>Metazoa</taxon>
        <taxon>Porifera</taxon>
        <taxon>Hexactinellida</taxon>
        <taxon>Hexasterophora</taxon>
        <taxon>Lyssacinosida</taxon>
        <taxon>Leucopsacidae</taxon>
        <taxon>Oopsacas</taxon>
    </lineage>
</organism>
<dbReference type="GO" id="GO:0006406">
    <property type="term" value="P:mRNA export from nucleus"/>
    <property type="evidence" value="ECO:0007669"/>
    <property type="project" value="TreeGrafter"/>
</dbReference>
<keyword evidence="2" id="KW-0813">Transport</keyword>
<dbReference type="Pfam" id="PF01423">
    <property type="entry name" value="LSM"/>
    <property type="match status" value="1"/>
</dbReference>
<sequence>MVILAKDGRVLKGKFHCTDNALNIILEKCDEYQSIDQLGDSKKKRKHSILIVPERYIDQVMSDSLTAPINSLNTPSGDMFQRSVRSSISESDFSSWTDKLSSHEIFNSLKYSILPTTSESQCAPSILNLTASCKGILLLWFPSKREINAVSLVTIDILSPPNWPILRLSPEPQTTIIQLILSPDGSLCILVSKDSAYLLSLPKFIYDARTYSHHLTKPLSTTIRCNQIQVYTDKPRGRKVDIKEVHFSPVELSAMLIFTLCSDGYLRIFSPTDTLEPLSMYNLNPNPNSGISTTISLSHAMGDEPVSFDFTIPSSGKTPGGQWLSLYLLLGNGDVHFISMDLSQIDMGRGDGITYSDALPIHPSPPESYEDEPCKIACLRSAVPSFVIVTAPGKLYHCVHLNTPPTQTSTSLPEKSPDDIIFLLEVVDLNPEDKSTKNTVNIFTNPPYIITDPNSAYRYILYCENGVYNVSLPSLELMNAYCKQDELGYDLSLLSQNDSMSSIEVELLLHTESNQLYGLILVSLVTLGPPVLLFTFKDGNSLSKHLPPINRIATMPLAANTSLASSISQRVQLTDSIKITLKSADPLPILKNQPHEDVTQEELYSLLINSTDLLRQQVKLAQYKALDEVLHKADSLLNSKRALENAISLTRNDLHSLKVNSKEIQDKISLAHAKYASNLDRVHRVMQQLLQLNPSLSKEEKKYQETLRELDNKIPLLNNRILQIRNKVDNPNFIGANRRKSSSRMVGRTQFDQIQSKLLTFGHSHKDAKRKLEQLHIDISTIS</sequence>
<evidence type="ECO:0000259" key="9">
    <source>
        <dbReference type="Pfam" id="PF01423"/>
    </source>
</evidence>
<dbReference type="Pfam" id="PF10168">
    <property type="entry name" value="Nup88"/>
    <property type="match status" value="1"/>
</dbReference>
<keyword evidence="4" id="KW-0653">Protein transport</keyword>
<dbReference type="InterPro" id="IPR002052">
    <property type="entry name" value="DNA_methylase_N6_adenine_CS"/>
</dbReference>
<dbReference type="PANTHER" id="PTHR13257">
    <property type="entry name" value="NUCLEOPORIN NUP84-RELATED"/>
    <property type="match status" value="1"/>
</dbReference>
<dbReference type="InterPro" id="IPR019321">
    <property type="entry name" value="Nucleoporin_Nup88"/>
</dbReference>
<dbReference type="Proteomes" id="UP001165289">
    <property type="component" value="Unassembled WGS sequence"/>
</dbReference>
<keyword evidence="11" id="KW-1185">Reference proteome</keyword>
<dbReference type="GO" id="GO:0000055">
    <property type="term" value="P:ribosomal large subunit export from nucleus"/>
    <property type="evidence" value="ECO:0007669"/>
    <property type="project" value="InterPro"/>
</dbReference>
<accession>A0AAV7JRY4</accession>
<evidence type="ECO:0000256" key="8">
    <source>
        <dbReference type="SAM" id="Coils"/>
    </source>
</evidence>
<dbReference type="InterPro" id="IPR036322">
    <property type="entry name" value="WD40_repeat_dom_sf"/>
</dbReference>
<gene>
    <name evidence="10" type="ORF">LOD99_4907</name>
</gene>
<dbReference type="GO" id="GO:0006606">
    <property type="term" value="P:protein import into nucleus"/>
    <property type="evidence" value="ECO:0007669"/>
    <property type="project" value="TreeGrafter"/>
</dbReference>
<comment type="subcellular location">
    <subcellularLocation>
        <location evidence="1">Nucleus</location>
        <location evidence="1">Nuclear pore complex</location>
    </subcellularLocation>
</comment>
<evidence type="ECO:0000313" key="10">
    <source>
        <dbReference type="EMBL" id="KAI6651659.1"/>
    </source>
</evidence>
<evidence type="ECO:0000256" key="2">
    <source>
        <dbReference type="ARBA" id="ARBA00022448"/>
    </source>
</evidence>
<dbReference type="GO" id="GO:0000056">
    <property type="term" value="P:ribosomal small subunit export from nucleus"/>
    <property type="evidence" value="ECO:0007669"/>
    <property type="project" value="InterPro"/>
</dbReference>
<dbReference type="GO" id="GO:0005643">
    <property type="term" value="C:nuclear pore"/>
    <property type="evidence" value="ECO:0007669"/>
    <property type="project" value="UniProtKB-SubCell"/>
</dbReference>
<dbReference type="EMBL" id="JAKMXF010000302">
    <property type="protein sequence ID" value="KAI6651659.1"/>
    <property type="molecule type" value="Genomic_DNA"/>
</dbReference>
<proteinExistence type="predicted"/>
<dbReference type="GO" id="GO:0008168">
    <property type="term" value="F:methyltransferase activity"/>
    <property type="evidence" value="ECO:0007669"/>
    <property type="project" value="InterPro"/>
</dbReference>
<keyword evidence="6" id="KW-0906">Nuclear pore complex</keyword>
<feature type="coiled-coil region" evidence="8">
    <location>
        <begin position="693"/>
        <end position="727"/>
    </location>
</feature>
<feature type="domain" description="Sm" evidence="9">
    <location>
        <begin position="2"/>
        <end position="47"/>
    </location>
</feature>
<evidence type="ECO:0000256" key="6">
    <source>
        <dbReference type="ARBA" id="ARBA00023132"/>
    </source>
</evidence>
<evidence type="ECO:0000256" key="4">
    <source>
        <dbReference type="ARBA" id="ARBA00022927"/>
    </source>
</evidence>
<dbReference type="InterPro" id="IPR010920">
    <property type="entry name" value="LSM_dom_sf"/>
</dbReference>
<evidence type="ECO:0000256" key="7">
    <source>
        <dbReference type="ARBA" id="ARBA00023242"/>
    </source>
</evidence>
<evidence type="ECO:0000256" key="3">
    <source>
        <dbReference type="ARBA" id="ARBA00022816"/>
    </source>
</evidence>
<dbReference type="GO" id="GO:0017056">
    <property type="term" value="F:structural constituent of nuclear pore"/>
    <property type="evidence" value="ECO:0007669"/>
    <property type="project" value="InterPro"/>
</dbReference>
<evidence type="ECO:0000256" key="1">
    <source>
        <dbReference type="ARBA" id="ARBA00004567"/>
    </source>
</evidence>
<reference evidence="10 11" key="1">
    <citation type="journal article" date="2023" name="BMC Biol.">
        <title>The compact genome of the sponge Oopsacas minuta (Hexactinellida) is lacking key metazoan core genes.</title>
        <authorList>
            <person name="Santini S."/>
            <person name="Schenkelaars Q."/>
            <person name="Jourda C."/>
            <person name="Duchesne M."/>
            <person name="Belahbib H."/>
            <person name="Rocher C."/>
            <person name="Selva M."/>
            <person name="Riesgo A."/>
            <person name="Vervoort M."/>
            <person name="Leys S.P."/>
            <person name="Kodjabachian L."/>
            <person name="Le Bivic A."/>
            <person name="Borchiellini C."/>
            <person name="Claverie J.M."/>
            <person name="Renard E."/>
        </authorList>
    </citation>
    <scope>NUCLEOTIDE SEQUENCE [LARGE SCALE GENOMIC DNA]</scope>
    <source>
        <strain evidence="10">SPO-2</strain>
    </source>
</reference>
<dbReference type="PROSITE" id="PS00092">
    <property type="entry name" value="N6_MTASE"/>
    <property type="match status" value="1"/>
</dbReference>
<dbReference type="GO" id="GO:0032259">
    <property type="term" value="P:methylation"/>
    <property type="evidence" value="ECO:0007669"/>
    <property type="project" value="InterPro"/>
</dbReference>